<proteinExistence type="predicted"/>
<accession>A0A830E9U6</accession>
<dbReference type="AlphaFoldDB" id="A0A830E9U6"/>
<reference evidence="3" key="1">
    <citation type="journal article" date="2014" name="Int. J. Syst. Evol. Microbiol.">
        <title>Complete genome sequence of Corynebacterium casei LMG S-19264T (=DSM 44701T), isolated from a smear-ripened cheese.</title>
        <authorList>
            <consortium name="US DOE Joint Genome Institute (JGI-PGF)"/>
            <person name="Walter F."/>
            <person name="Albersmeier A."/>
            <person name="Kalinowski J."/>
            <person name="Ruckert C."/>
        </authorList>
    </citation>
    <scope>NUCLEOTIDE SEQUENCE</scope>
    <source>
        <strain evidence="3">JCM 11219</strain>
    </source>
</reference>
<dbReference type="GeneID" id="76207848"/>
<evidence type="ECO:0000259" key="1">
    <source>
        <dbReference type="Pfam" id="PF13614"/>
    </source>
</evidence>
<sequence length="268" mass="29543">MLKPRFVVISFFSGLKGGTGKSTLASNTAIALSQTLRSNVLLIDLGLDSTATSSRILGINPDKQGVVDYINGAVDNVDQLISRSQVIPSIYVIPPGTLRTWQLNMDPETTQARFNNLISSSVVKTISQVVIIDLPAHMDQVITVNSLLLSSIINVVLDYATYSDSVAEEIDNYYIQPMIGKGFRKIINVILNKAIPGLDVMDQKIRGFIHNGEFFVLPMSPIVHYLTSTMKPLVIYVPKGSLADFRIPFDKYVDTLTKQIKTMLTGTY</sequence>
<dbReference type="PANTHER" id="PTHR13696">
    <property type="entry name" value="P-LOOP CONTAINING NUCLEOSIDE TRIPHOSPHATE HYDROLASE"/>
    <property type="match status" value="1"/>
</dbReference>
<dbReference type="EMBL" id="BMNM01000005">
    <property type="protein sequence ID" value="GGI78445.1"/>
    <property type="molecule type" value="Genomic_DNA"/>
</dbReference>
<protein>
    <recommendedName>
        <fullName evidence="1">AAA domain-containing protein</fullName>
    </recommendedName>
</protein>
<dbReference type="InterPro" id="IPR050678">
    <property type="entry name" value="DNA_Partitioning_ATPase"/>
</dbReference>
<name>A0A830E9U6_9CREN</name>
<dbReference type="SUPFAM" id="SSF52540">
    <property type="entry name" value="P-loop containing nucleoside triphosphate hydrolases"/>
    <property type="match status" value="1"/>
</dbReference>
<dbReference type="Pfam" id="PF13614">
    <property type="entry name" value="AAA_31"/>
    <property type="match status" value="1"/>
</dbReference>
<gene>
    <name evidence="3" type="ORF">GCM10007112_14140</name>
    <name evidence="2" type="ORF">Vsou_23060</name>
</gene>
<dbReference type="OrthoDB" id="26716at2157"/>
<dbReference type="Proteomes" id="UP000657075">
    <property type="component" value="Unassembled WGS sequence"/>
</dbReference>
<dbReference type="RefSeq" id="WP_188603313.1">
    <property type="nucleotide sequence ID" value="NZ_AP026830.1"/>
</dbReference>
<dbReference type="InterPro" id="IPR025669">
    <property type="entry name" value="AAA_dom"/>
</dbReference>
<evidence type="ECO:0000313" key="4">
    <source>
        <dbReference type="Proteomes" id="UP000657075"/>
    </source>
</evidence>
<reference evidence="2" key="4">
    <citation type="journal article" date="2023" name="Microbiol. Resour. Announc.">
        <title>Complete Genome Sequence of Vulcanisaeta souniana Strain IC-059, a Hyperthermophilic Archaeon Isolated from Hot Spring Water in Japan.</title>
        <authorList>
            <person name="Kato S."/>
            <person name="Itoh T."/>
            <person name="Wu L."/>
            <person name="Ma J."/>
            <person name="Ohkuma M."/>
        </authorList>
    </citation>
    <scope>NUCLEOTIDE SEQUENCE</scope>
    <source>
        <strain evidence="2">JCM 11219</strain>
    </source>
</reference>
<dbReference type="InterPro" id="IPR027417">
    <property type="entry name" value="P-loop_NTPase"/>
</dbReference>
<feature type="domain" description="AAA" evidence="1">
    <location>
        <begin position="12"/>
        <end position="164"/>
    </location>
</feature>
<keyword evidence="5" id="KW-1185">Reference proteome</keyword>
<dbReference type="PANTHER" id="PTHR13696:SF52">
    <property type="entry name" value="PARA FAMILY PROTEIN CT_582"/>
    <property type="match status" value="1"/>
</dbReference>
<dbReference type="Gene3D" id="3.40.50.300">
    <property type="entry name" value="P-loop containing nucleotide triphosphate hydrolases"/>
    <property type="match status" value="1"/>
</dbReference>
<organism evidence="3 4">
    <name type="scientific">Vulcanisaeta souniana JCM 11219</name>
    <dbReference type="NCBI Taxonomy" id="1293586"/>
    <lineage>
        <taxon>Archaea</taxon>
        <taxon>Thermoproteota</taxon>
        <taxon>Thermoprotei</taxon>
        <taxon>Thermoproteales</taxon>
        <taxon>Thermoproteaceae</taxon>
        <taxon>Vulcanisaeta</taxon>
    </lineage>
</organism>
<reference evidence="3" key="2">
    <citation type="submission" date="2020-09" db="EMBL/GenBank/DDBJ databases">
        <authorList>
            <person name="Sun Q."/>
            <person name="Ohkuma M."/>
        </authorList>
    </citation>
    <scope>NUCLEOTIDE SEQUENCE</scope>
    <source>
        <strain evidence="3">JCM 11219</strain>
    </source>
</reference>
<reference evidence="5" key="3">
    <citation type="submission" date="2022-09" db="EMBL/GenBank/DDBJ databases">
        <title>Complete genome sequence of Vulcanisaeta souniana.</title>
        <authorList>
            <person name="Kato S."/>
            <person name="Itoh T."/>
            <person name="Ohkuma M."/>
        </authorList>
    </citation>
    <scope>NUCLEOTIDE SEQUENCE [LARGE SCALE GENOMIC DNA]</scope>
    <source>
        <strain evidence="5">JCM 11219</strain>
    </source>
</reference>
<evidence type="ECO:0000313" key="3">
    <source>
        <dbReference type="EMBL" id="GGI78445.1"/>
    </source>
</evidence>
<evidence type="ECO:0000313" key="2">
    <source>
        <dbReference type="EMBL" id="BDR93213.1"/>
    </source>
</evidence>
<dbReference type="Proteomes" id="UP001060771">
    <property type="component" value="Chromosome"/>
</dbReference>
<evidence type="ECO:0000313" key="5">
    <source>
        <dbReference type="Proteomes" id="UP001060771"/>
    </source>
</evidence>
<dbReference type="EMBL" id="AP026830">
    <property type="protein sequence ID" value="BDR93213.1"/>
    <property type="molecule type" value="Genomic_DNA"/>
</dbReference>